<dbReference type="SUPFAM" id="SSF52507">
    <property type="entry name" value="Homo-oligomeric flavin-containing Cys decarboxylases, HFCD"/>
    <property type="match status" value="1"/>
</dbReference>
<dbReference type="HAMAP" id="MF_01984">
    <property type="entry name" value="ubiX_pad"/>
    <property type="match status" value="1"/>
</dbReference>
<dbReference type="NCBIfam" id="TIGR00421">
    <property type="entry name" value="ubiX_pad"/>
    <property type="match status" value="1"/>
</dbReference>
<comment type="function">
    <text evidence="7">Flavin prenyltransferase that catalyzes the synthesis of the prenylated FMN cofactor (prenyl-FMN) for 4-hydroxy-3-polyprenylbenzoic acid decarboxylase UbiD. The prenyltransferase is metal-independent and links a dimethylallyl moiety from dimethylallyl monophosphate (DMAP) to the flavin N5 and C6 atoms of FMN.</text>
</comment>
<keyword evidence="1 7" id="KW-0637">Prenyltransferase</keyword>
<dbReference type="RefSeq" id="WP_005997633.1">
    <property type="nucleotide sequence ID" value="NZ_AAEW02000001.1"/>
</dbReference>
<dbReference type="OrthoDB" id="9781577at2"/>
<gene>
    <name evidence="7" type="primary">ubiX</name>
    <name evidence="9" type="ORF">Dace_3205</name>
</gene>
<feature type="binding site" evidence="7">
    <location>
        <begin position="101"/>
        <end position="104"/>
    </location>
    <ligand>
        <name>FMN</name>
        <dbReference type="ChEBI" id="CHEBI:58210"/>
    </ligand>
</feature>
<reference evidence="9" key="2">
    <citation type="submission" date="2006-05" db="EMBL/GenBank/DDBJ databases">
        <title>Sequencing of the draft genome and assembly of Desulfuromonas acetoxidans DSM 684.</title>
        <authorList>
            <consortium name="US DOE Joint Genome Institute (JGI-PGF)"/>
            <person name="Copeland A."/>
            <person name="Lucas S."/>
            <person name="Lapidus A."/>
            <person name="Barry K."/>
            <person name="Detter J.C."/>
            <person name="Glavina del Rio T."/>
            <person name="Hammon N."/>
            <person name="Israni S."/>
            <person name="Dalin E."/>
            <person name="Tice H."/>
            <person name="Bruce D."/>
            <person name="Pitluck S."/>
            <person name="Richardson P."/>
        </authorList>
    </citation>
    <scope>NUCLEOTIDE SEQUENCE [LARGE SCALE GENOMIC DNA]</scope>
    <source>
        <strain evidence="9">DSM 684</strain>
    </source>
</reference>
<dbReference type="Proteomes" id="UP000005695">
    <property type="component" value="Unassembled WGS sequence"/>
</dbReference>
<dbReference type="InterPro" id="IPR004507">
    <property type="entry name" value="UbiX-like"/>
</dbReference>
<dbReference type="AlphaFoldDB" id="Q1K3W4"/>
<evidence type="ECO:0000256" key="6">
    <source>
        <dbReference type="ARBA" id="ARBA00060793"/>
    </source>
</evidence>
<comment type="caution">
    <text evidence="7">Lacks conserved residue(s) required for the propagation of feature annotation.</text>
</comment>
<dbReference type="InterPro" id="IPR003382">
    <property type="entry name" value="Flavoprotein"/>
</dbReference>
<dbReference type="PANTHER" id="PTHR43374:SF1">
    <property type="entry name" value="FLAVIN PRENYLTRANSFERASE PAD1, MITOCHONDRIAL"/>
    <property type="match status" value="1"/>
</dbReference>
<dbReference type="GO" id="GO:0016831">
    <property type="term" value="F:carboxy-lyase activity"/>
    <property type="evidence" value="ECO:0007669"/>
    <property type="project" value="TreeGrafter"/>
</dbReference>
<evidence type="ECO:0000256" key="1">
    <source>
        <dbReference type="ARBA" id="ARBA00022602"/>
    </source>
</evidence>
<accession>Q1K3W4</accession>
<dbReference type="GO" id="GO:0106141">
    <property type="term" value="F:flavin prenyltransferase activity"/>
    <property type="evidence" value="ECO:0007669"/>
    <property type="project" value="UniProtKB-EC"/>
</dbReference>
<evidence type="ECO:0000259" key="8">
    <source>
        <dbReference type="Pfam" id="PF02441"/>
    </source>
</evidence>
<reference evidence="9" key="1">
    <citation type="submission" date="2006-05" db="EMBL/GenBank/DDBJ databases">
        <title>Annotation of the draft genome assembly of Desulfuromonas acetoxidans DSM 684.</title>
        <authorList>
            <consortium name="US DOE Joint Genome Institute (JGI-ORNL)"/>
            <person name="Larimer F."/>
            <person name="Land M."/>
            <person name="Hauser L."/>
        </authorList>
    </citation>
    <scope>NUCLEOTIDE SEQUENCE [LARGE SCALE GENOMIC DNA]</scope>
    <source>
        <strain evidence="9">DSM 684</strain>
    </source>
</reference>
<dbReference type="Gene3D" id="3.40.50.1950">
    <property type="entry name" value="Flavin prenyltransferase-like"/>
    <property type="match status" value="1"/>
</dbReference>
<dbReference type="PANTHER" id="PTHR43374">
    <property type="entry name" value="FLAVIN PRENYLTRANSFERASE"/>
    <property type="match status" value="1"/>
</dbReference>
<feature type="domain" description="Flavoprotein" evidence="8">
    <location>
        <begin position="2"/>
        <end position="187"/>
    </location>
</feature>
<dbReference type="FunFam" id="3.40.50.1950:FF:000001">
    <property type="entry name" value="Flavin prenyltransferase UbiX"/>
    <property type="match status" value="1"/>
</dbReference>
<feature type="binding site" evidence="7">
    <location>
        <position position="182"/>
    </location>
    <ligand>
        <name>dimethylallyl phosphate</name>
        <dbReference type="ChEBI" id="CHEBI:88052"/>
    </ligand>
</feature>
<keyword evidence="4 7" id="KW-0808">Transferase</keyword>
<feature type="binding site" evidence="7">
    <location>
        <begin position="10"/>
        <end position="12"/>
    </location>
    <ligand>
        <name>FMN</name>
        <dbReference type="ChEBI" id="CHEBI:58210"/>
    </ligand>
</feature>
<protein>
    <recommendedName>
        <fullName evidence="7">Flavin prenyltransferase UbiX</fullName>
        <ecNumber evidence="7">2.5.1.129</ecNumber>
    </recommendedName>
</protein>
<dbReference type="Pfam" id="PF02441">
    <property type="entry name" value="Flavoprotein"/>
    <property type="match status" value="1"/>
</dbReference>
<feature type="binding site" evidence="7">
    <location>
        <position position="36"/>
    </location>
    <ligand>
        <name>FMN</name>
        <dbReference type="ChEBI" id="CHEBI:58210"/>
    </ligand>
</feature>
<feature type="binding site" evidence="7">
    <location>
        <position position="166"/>
    </location>
    <ligand>
        <name>dimethylallyl phosphate</name>
        <dbReference type="ChEBI" id="CHEBI:88052"/>
    </ligand>
</feature>
<organism evidence="9 10">
    <name type="scientific">Desulfuromonas acetoxidans (strain DSM 684 / 11070)</name>
    <dbReference type="NCBI Taxonomy" id="281689"/>
    <lineage>
        <taxon>Bacteria</taxon>
        <taxon>Pseudomonadati</taxon>
        <taxon>Thermodesulfobacteriota</taxon>
        <taxon>Desulfuromonadia</taxon>
        <taxon>Desulfuromonadales</taxon>
        <taxon>Desulfuromonadaceae</taxon>
        <taxon>Desulfuromonas</taxon>
    </lineage>
</organism>
<evidence type="ECO:0000256" key="3">
    <source>
        <dbReference type="ARBA" id="ARBA00022643"/>
    </source>
</evidence>
<evidence type="ECO:0000256" key="7">
    <source>
        <dbReference type="HAMAP-Rule" id="MF_01984"/>
    </source>
</evidence>
<evidence type="ECO:0000313" key="9">
    <source>
        <dbReference type="EMBL" id="EAT17339.1"/>
    </source>
</evidence>
<evidence type="ECO:0000256" key="5">
    <source>
        <dbReference type="ARBA" id="ARBA00050612"/>
    </source>
</evidence>
<dbReference type="NCBIfam" id="NF004685">
    <property type="entry name" value="PRK06029.1"/>
    <property type="match status" value="1"/>
</dbReference>
<proteinExistence type="inferred from homology"/>
<evidence type="ECO:0000313" key="10">
    <source>
        <dbReference type="Proteomes" id="UP000005695"/>
    </source>
</evidence>
<name>Q1K3W4_DESA6</name>
<keyword evidence="10" id="KW-1185">Reference proteome</keyword>
<evidence type="ECO:0000256" key="2">
    <source>
        <dbReference type="ARBA" id="ARBA00022630"/>
    </source>
</evidence>
<dbReference type="EC" id="2.5.1.129" evidence="7"/>
<feature type="binding site" evidence="7">
    <location>
        <position position="136"/>
    </location>
    <ligand>
        <name>FMN</name>
        <dbReference type="ChEBI" id="CHEBI:58210"/>
    </ligand>
</feature>
<dbReference type="EMBL" id="AAEW02000001">
    <property type="protein sequence ID" value="EAT17339.1"/>
    <property type="molecule type" value="Genomic_DNA"/>
</dbReference>
<comment type="catalytic activity">
    <reaction evidence="5 7">
        <text>dimethylallyl phosphate + FMNH2 = prenylated FMNH2 + phosphate</text>
        <dbReference type="Rhea" id="RHEA:37743"/>
        <dbReference type="ChEBI" id="CHEBI:43474"/>
        <dbReference type="ChEBI" id="CHEBI:57618"/>
        <dbReference type="ChEBI" id="CHEBI:87467"/>
        <dbReference type="ChEBI" id="CHEBI:88052"/>
        <dbReference type="EC" id="2.5.1.129"/>
    </reaction>
</comment>
<keyword evidence="2 7" id="KW-0285">Flavoprotein</keyword>
<keyword evidence="3 7" id="KW-0288">FMN</keyword>
<comment type="similarity">
    <text evidence="6 7">Belongs to the UbiX/PAD1 family.</text>
</comment>
<evidence type="ECO:0000256" key="4">
    <source>
        <dbReference type="ARBA" id="ARBA00022679"/>
    </source>
</evidence>
<sequence length="201" mass="21652">MKHVAVAITGASGAVYGLRLVDELLKQRCRVSLLVSGAGRQVLALEQQLDWSDDGAELEQQARRYFHADPALLHCYAEQDFTAPVASGSAAADAMVVIPASMGSVGRIACALSSNLIERVADVVLKERRPLIMVPRETPLNTLHLQNLLTLSQAGAVILPAMPAFYSQPQSMDDLVDFVVGKVLDSLGISHALFTRWGEDS</sequence>
<comment type="caution">
    <text evidence="9">The sequence shown here is derived from an EMBL/GenBank/DDBJ whole genome shotgun (WGS) entry which is preliminary data.</text>
</comment>
<dbReference type="InterPro" id="IPR036551">
    <property type="entry name" value="Flavin_trans-like"/>
</dbReference>